<dbReference type="PANTHER" id="PTHR43133">
    <property type="entry name" value="RNA POLYMERASE ECF-TYPE SIGMA FACTO"/>
    <property type="match status" value="1"/>
</dbReference>
<evidence type="ECO:0000256" key="3">
    <source>
        <dbReference type="ARBA" id="ARBA00023082"/>
    </source>
</evidence>
<sequence length="182" mass="20299">MRAREDPREFAAFYAAYSERVLSYLVRRVLDPDTAFDLLSETFAKALERQDQFRGHNAEQEQGWLFAIARSELSHFWRSGKVERAAVERLAITVPALSSTEFERIESLAGLSALDLPLSRAFAALPSDQRQAIELRVLDDQSYLEMAETLGVSEPTARARVSRGLRALARAVGEAALVKDAA</sequence>
<protein>
    <submittedName>
        <fullName evidence="7">RNA polymerase sigma factor</fullName>
    </submittedName>
</protein>
<feature type="domain" description="RNA polymerase sigma factor 70 region 4 type 2" evidence="6">
    <location>
        <begin position="118"/>
        <end position="168"/>
    </location>
</feature>
<dbReference type="NCBIfam" id="TIGR02937">
    <property type="entry name" value="sigma70-ECF"/>
    <property type="match status" value="1"/>
</dbReference>
<feature type="domain" description="RNA polymerase sigma-70 region 2" evidence="5">
    <location>
        <begin position="13"/>
        <end position="79"/>
    </location>
</feature>
<keyword evidence="8" id="KW-1185">Reference proteome</keyword>
<dbReference type="SUPFAM" id="SSF88659">
    <property type="entry name" value="Sigma3 and sigma4 domains of RNA polymerase sigma factors"/>
    <property type="match status" value="1"/>
</dbReference>
<dbReference type="InterPro" id="IPR039425">
    <property type="entry name" value="RNA_pol_sigma-70-like"/>
</dbReference>
<evidence type="ECO:0000259" key="5">
    <source>
        <dbReference type="Pfam" id="PF04542"/>
    </source>
</evidence>
<comment type="caution">
    <text evidence="7">The sequence shown here is derived from an EMBL/GenBank/DDBJ whole genome shotgun (WGS) entry which is preliminary data.</text>
</comment>
<evidence type="ECO:0000313" key="7">
    <source>
        <dbReference type="EMBL" id="MDA0138090.1"/>
    </source>
</evidence>
<accession>A0ABT4RHQ9</accession>
<dbReference type="InterPro" id="IPR007627">
    <property type="entry name" value="RNA_pol_sigma70_r2"/>
</dbReference>
<dbReference type="Gene3D" id="1.10.1740.10">
    <property type="match status" value="1"/>
</dbReference>
<dbReference type="RefSeq" id="WP_270006346.1">
    <property type="nucleotide sequence ID" value="NZ_JAPCID010000013.1"/>
</dbReference>
<gene>
    <name evidence="7" type="ORF">OJ962_11305</name>
</gene>
<dbReference type="Gene3D" id="1.10.10.10">
    <property type="entry name" value="Winged helix-like DNA-binding domain superfamily/Winged helix DNA-binding domain"/>
    <property type="match status" value="1"/>
</dbReference>
<dbReference type="PANTHER" id="PTHR43133:SF62">
    <property type="entry name" value="RNA POLYMERASE SIGMA FACTOR SIGZ"/>
    <property type="match status" value="1"/>
</dbReference>
<dbReference type="InterPro" id="IPR014284">
    <property type="entry name" value="RNA_pol_sigma-70_dom"/>
</dbReference>
<dbReference type="InterPro" id="IPR036388">
    <property type="entry name" value="WH-like_DNA-bd_sf"/>
</dbReference>
<dbReference type="Pfam" id="PF04542">
    <property type="entry name" value="Sigma70_r2"/>
    <property type="match status" value="1"/>
</dbReference>
<evidence type="ECO:0000313" key="8">
    <source>
        <dbReference type="Proteomes" id="UP001147700"/>
    </source>
</evidence>
<evidence type="ECO:0000259" key="6">
    <source>
        <dbReference type="Pfam" id="PF08281"/>
    </source>
</evidence>
<dbReference type="SUPFAM" id="SSF88946">
    <property type="entry name" value="Sigma2 domain of RNA polymerase sigma factors"/>
    <property type="match status" value="1"/>
</dbReference>
<evidence type="ECO:0000256" key="4">
    <source>
        <dbReference type="ARBA" id="ARBA00023163"/>
    </source>
</evidence>
<dbReference type="InterPro" id="IPR013249">
    <property type="entry name" value="RNA_pol_sigma70_r4_t2"/>
</dbReference>
<organism evidence="7 8">
    <name type="scientific">Solirubrobacter deserti</name>
    <dbReference type="NCBI Taxonomy" id="2282478"/>
    <lineage>
        <taxon>Bacteria</taxon>
        <taxon>Bacillati</taxon>
        <taxon>Actinomycetota</taxon>
        <taxon>Thermoleophilia</taxon>
        <taxon>Solirubrobacterales</taxon>
        <taxon>Solirubrobacteraceae</taxon>
        <taxon>Solirubrobacter</taxon>
    </lineage>
</organism>
<dbReference type="Pfam" id="PF08281">
    <property type="entry name" value="Sigma70_r4_2"/>
    <property type="match status" value="1"/>
</dbReference>
<keyword evidence="2" id="KW-0805">Transcription regulation</keyword>
<dbReference type="InterPro" id="IPR013325">
    <property type="entry name" value="RNA_pol_sigma_r2"/>
</dbReference>
<evidence type="ECO:0000256" key="1">
    <source>
        <dbReference type="ARBA" id="ARBA00010641"/>
    </source>
</evidence>
<evidence type="ECO:0000256" key="2">
    <source>
        <dbReference type="ARBA" id="ARBA00023015"/>
    </source>
</evidence>
<dbReference type="Proteomes" id="UP001147700">
    <property type="component" value="Unassembled WGS sequence"/>
</dbReference>
<proteinExistence type="inferred from homology"/>
<name>A0ABT4RHQ9_9ACTN</name>
<keyword evidence="3" id="KW-0731">Sigma factor</keyword>
<keyword evidence="4" id="KW-0804">Transcription</keyword>
<dbReference type="EMBL" id="JAPCID010000013">
    <property type="protein sequence ID" value="MDA0138090.1"/>
    <property type="molecule type" value="Genomic_DNA"/>
</dbReference>
<comment type="similarity">
    <text evidence="1">Belongs to the sigma-70 factor family. ECF subfamily.</text>
</comment>
<reference evidence="7" key="1">
    <citation type="submission" date="2022-10" db="EMBL/GenBank/DDBJ databases">
        <title>The WGS of Solirubrobacter sp. CPCC 204708.</title>
        <authorList>
            <person name="Jiang Z."/>
        </authorList>
    </citation>
    <scope>NUCLEOTIDE SEQUENCE</scope>
    <source>
        <strain evidence="7">CPCC 204708</strain>
    </source>
</reference>
<dbReference type="CDD" id="cd06171">
    <property type="entry name" value="Sigma70_r4"/>
    <property type="match status" value="1"/>
</dbReference>
<dbReference type="InterPro" id="IPR013324">
    <property type="entry name" value="RNA_pol_sigma_r3/r4-like"/>
</dbReference>